<feature type="compositionally biased region" description="Basic and acidic residues" evidence="1">
    <location>
        <begin position="127"/>
        <end position="148"/>
    </location>
</feature>
<feature type="compositionally biased region" description="Acidic residues" evidence="1">
    <location>
        <begin position="77"/>
        <end position="86"/>
    </location>
</feature>
<evidence type="ECO:0000256" key="1">
    <source>
        <dbReference type="SAM" id="MobiDB-lite"/>
    </source>
</evidence>
<evidence type="ECO:0000313" key="3">
    <source>
        <dbReference type="Proteomes" id="UP000034841"/>
    </source>
</evidence>
<protein>
    <submittedName>
        <fullName evidence="2">Uncharacterized protein</fullName>
    </submittedName>
</protein>
<accession>A0A0F8B3N7</accession>
<proteinExistence type="predicted"/>
<dbReference type="Proteomes" id="UP000034841">
    <property type="component" value="Unassembled WGS sequence"/>
</dbReference>
<gene>
    <name evidence="2" type="ORF">CFO_g2932</name>
</gene>
<name>A0A0F8B3N7_CERFI</name>
<keyword evidence="3" id="KW-1185">Reference proteome</keyword>
<feature type="region of interest" description="Disordered" evidence="1">
    <location>
        <begin position="77"/>
        <end position="98"/>
    </location>
</feature>
<comment type="caution">
    <text evidence="2">The sequence shown here is derived from an EMBL/GenBank/DDBJ whole genome shotgun (WGS) entry which is preliminary data.</text>
</comment>
<evidence type="ECO:0000313" key="2">
    <source>
        <dbReference type="EMBL" id="KKF94710.1"/>
    </source>
</evidence>
<feature type="compositionally biased region" description="Low complexity" evidence="1">
    <location>
        <begin position="87"/>
        <end position="98"/>
    </location>
</feature>
<sequence>MRPAHTALDQRPSKAVRWAFDVKDNAPLPAEKVEEEPKDLGFDLDALADAVKKLMAAESLGLADALSKILAGLMVSDEGDEEDDQSSETSEGSSNLEEPYVPFWRPARYYKRAPIRQRSGSASPPRSSERPDPVRRVFSDTGPRDRDFFPVASASPDVEEGSAFFSASPIVRPQSTMPGHRAWLVLWLSYFSPSLVLSWCF</sequence>
<dbReference type="AlphaFoldDB" id="A0A0F8B3N7"/>
<dbReference type="EMBL" id="LBBL01000142">
    <property type="protein sequence ID" value="KKF94710.1"/>
    <property type="molecule type" value="Genomic_DNA"/>
</dbReference>
<reference evidence="2 3" key="1">
    <citation type="submission" date="2015-04" db="EMBL/GenBank/DDBJ databases">
        <title>Genome sequence of Ceratocystis platani, a major pathogen of plane trees.</title>
        <authorList>
            <person name="Belbahri L."/>
        </authorList>
    </citation>
    <scope>NUCLEOTIDE SEQUENCE [LARGE SCALE GENOMIC DNA]</scope>
    <source>
        <strain evidence="2 3">CFO</strain>
    </source>
</reference>
<organism evidence="2 3">
    <name type="scientific">Ceratocystis fimbriata f. sp. platani</name>
    <dbReference type="NCBI Taxonomy" id="88771"/>
    <lineage>
        <taxon>Eukaryota</taxon>
        <taxon>Fungi</taxon>
        <taxon>Dikarya</taxon>
        <taxon>Ascomycota</taxon>
        <taxon>Pezizomycotina</taxon>
        <taxon>Sordariomycetes</taxon>
        <taxon>Hypocreomycetidae</taxon>
        <taxon>Microascales</taxon>
        <taxon>Ceratocystidaceae</taxon>
        <taxon>Ceratocystis</taxon>
    </lineage>
</organism>
<feature type="region of interest" description="Disordered" evidence="1">
    <location>
        <begin position="115"/>
        <end position="152"/>
    </location>
</feature>